<sequence length="260" mass="27310">MTPSPPPPSIPRREDPRMHTVEMAALRFDDVDQTTDTFGSGPVQVPLPSWKIALLVAAGGAAGAMLRFAVVLIVPTVSTPTLVELPWATLWVNLLGCLGLGTLTGVLEARPGRPWVQPLLGVGLCGGFTTMSTVVLEGSAMVGADFPLEAFGYALLTVVLCLLATVAGLLGGRRAALALDARRPSEGSAGSAGSEESTDPDDLIVVEDMDTYDELEARPDHSDHSDHSARSARSDRSDHADHRDHGGRGDRDAGDTGEEP</sequence>
<keyword evidence="3 10" id="KW-0812">Transmembrane</keyword>
<evidence type="ECO:0000256" key="1">
    <source>
        <dbReference type="ARBA" id="ARBA00004651"/>
    </source>
</evidence>
<evidence type="ECO:0000256" key="9">
    <source>
        <dbReference type="ARBA" id="ARBA00049940"/>
    </source>
</evidence>
<dbReference type="Pfam" id="PF02537">
    <property type="entry name" value="CRCB"/>
    <property type="match status" value="1"/>
</dbReference>
<keyword evidence="13" id="KW-1185">Reference proteome</keyword>
<keyword evidence="6 10" id="KW-0407">Ion channel</keyword>
<gene>
    <name evidence="10" type="primary">fluC</name>
    <name evidence="10" type="synonym">crcB</name>
    <name evidence="12" type="ORF">ACFPK8_09145</name>
</gene>
<feature type="region of interest" description="Disordered" evidence="11">
    <location>
        <begin position="181"/>
        <end position="260"/>
    </location>
</feature>
<keyword evidence="5 10" id="KW-0472">Membrane</keyword>
<feature type="transmembrane region" description="Helical" evidence="10">
    <location>
        <begin position="150"/>
        <end position="172"/>
    </location>
</feature>
<evidence type="ECO:0000313" key="13">
    <source>
        <dbReference type="Proteomes" id="UP001595937"/>
    </source>
</evidence>
<keyword evidence="10" id="KW-0813">Transport</keyword>
<evidence type="ECO:0000256" key="6">
    <source>
        <dbReference type="ARBA" id="ARBA00023303"/>
    </source>
</evidence>
<dbReference type="PANTHER" id="PTHR28259">
    <property type="entry name" value="FLUORIDE EXPORT PROTEIN 1-RELATED"/>
    <property type="match status" value="1"/>
</dbReference>
<dbReference type="InterPro" id="IPR003691">
    <property type="entry name" value="FluC"/>
</dbReference>
<evidence type="ECO:0000256" key="11">
    <source>
        <dbReference type="SAM" id="MobiDB-lite"/>
    </source>
</evidence>
<accession>A0ABW0FE49</accession>
<keyword evidence="4 10" id="KW-1133">Transmembrane helix</keyword>
<feature type="transmembrane region" description="Helical" evidence="10">
    <location>
        <begin position="87"/>
        <end position="107"/>
    </location>
</feature>
<feature type="binding site" evidence="10">
    <location>
        <position position="126"/>
    </location>
    <ligand>
        <name>Na(+)</name>
        <dbReference type="ChEBI" id="CHEBI:29101"/>
        <note>structural</note>
    </ligand>
</feature>
<evidence type="ECO:0000313" key="12">
    <source>
        <dbReference type="EMBL" id="MFC5297672.1"/>
    </source>
</evidence>
<feature type="transmembrane region" description="Helical" evidence="10">
    <location>
        <begin position="119"/>
        <end position="144"/>
    </location>
</feature>
<dbReference type="Proteomes" id="UP001595937">
    <property type="component" value="Unassembled WGS sequence"/>
</dbReference>
<dbReference type="PANTHER" id="PTHR28259:SF1">
    <property type="entry name" value="FLUORIDE EXPORT PROTEIN 1-RELATED"/>
    <property type="match status" value="1"/>
</dbReference>
<evidence type="ECO:0000256" key="5">
    <source>
        <dbReference type="ARBA" id="ARBA00023136"/>
    </source>
</evidence>
<comment type="function">
    <text evidence="9 10">Fluoride-specific ion channel. Important for reducing fluoride concentration in the cell, thus reducing its toxicity.</text>
</comment>
<proteinExistence type="inferred from homology"/>
<feature type="binding site" evidence="10">
    <location>
        <position position="129"/>
    </location>
    <ligand>
        <name>Na(+)</name>
        <dbReference type="ChEBI" id="CHEBI:29101"/>
        <note>structural</note>
    </ligand>
</feature>
<evidence type="ECO:0000256" key="8">
    <source>
        <dbReference type="ARBA" id="ARBA00035585"/>
    </source>
</evidence>
<evidence type="ECO:0000256" key="3">
    <source>
        <dbReference type="ARBA" id="ARBA00022692"/>
    </source>
</evidence>
<dbReference type="RefSeq" id="WP_343922029.1">
    <property type="nucleotide sequence ID" value="NZ_BAAAIR010000006.1"/>
</dbReference>
<evidence type="ECO:0000256" key="7">
    <source>
        <dbReference type="ARBA" id="ARBA00035120"/>
    </source>
</evidence>
<comment type="subcellular location">
    <subcellularLocation>
        <location evidence="1 10">Cell membrane</location>
        <topology evidence="1 10">Multi-pass membrane protein</topology>
    </subcellularLocation>
</comment>
<keyword evidence="2 10" id="KW-1003">Cell membrane</keyword>
<feature type="compositionally biased region" description="Acidic residues" evidence="11">
    <location>
        <begin position="196"/>
        <end position="214"/>
    </location>
</feature>
<feature type="transmembrane region" description="Helical" evidence="10">
    <location>
        <begin position="52"/>
        <end position="75"/>
    </location>
</feature>
<comment type="catalytic activity">
    <reaction evidence="8">
        <text>fluoride(in) = fluoride(out)</text>
        <dbReference type="Rhea" id="RHEA:76159"/>
        <dbReference type="ChEBI" id="CHEBI:17051"/>
    </reaction>
    <physiologicalReaction direction="left-to-right" evidence="8">
        <dbReference type="Rhea" id="RHEA:76160"/>
    </physiologicalReaction>
</comment>
<keyword evidence="10" id="KW-0406">Ion transport</keyword>
<evidence type="ECO:0000256" key="2">
    <source>
        <dbReference type="ARBA" id="ARBA00022475"/>
    </source>
</evidence>
<evidence type="ECO:0000256" key="4">
    <source>
        <dbReference type="ARBA" id="ARBA00022989"/>
    </source>
</evidence>
<evidence type="ECO:0000256" key="10">
    <source>
        <dbReference type="HAMAP-Rule" id="MF_00454"/>
    </source>
</evidence>
<feature type="compositionally biased region" description="Low complexity" evidence="11">
    <location>
        <begin position="186"/>
        <end position="195"/>
    </location>
</feature>
<comment type="similarity">
    <text evidence="7 10">Belongs to the fluoride channel Fluc/FEX (TC 1.A.43) family.</text>
</comment>
<reference evidence="13" key="1">
    <citation type="journal article" date="2019" name="Int. J. Syst. Evol. Microbiol.">
        <title>The Global Catalogue of Microorganisms (GCM) 10K type strain sequencing project: providing services to taxonomists for standard genome sequencing and annotation.</title>
        <authorList>
            <consortium name="The Broad Institute Genomics Platform"/>
            <consortium name="The Broad Institute Genome Sequencing Center for Infectious Disease"/>
            <person name="Wu L."/>
            <person name="Ma J."/>
        </authorList>
    </citation>
    <scope>NUCLEOTIDE SEQUENCE [LARGE SCALE GENOMIC DNA]</scope>
    <source>
        <strain evidence="13">CGMCC 1.16455</strain>
    </source>
</reference>
<dbReference type="HAMAP" id="MF_00454">
    <property type="entry name" value="FluC"/>
    <property type="match status" value="1"/>
</dbReference>
<comment type="caution">
    <text evidence="12">The sequence shown here is derived from an EMBL/GenBank/DDBJ whole genome shotgun (WGS) entry which is preliminary data.</text>
</comment>
<dbReference type="EMBL" id="JBHSLN010000022">
    <property type="protein sequence ID" value="MFC5297672.1"/>
    <property type="molecule type" value="Genomic_DNA"/>
</dbReference>
<name>A0ABW0FE49_9MICO</name>
<protein>
    <recommendedName>
        <fullName evidence="10">Fluoride-specific ion channel FluC</fullName>
    </recommendedName>
</protein>
<dbReference type="GeneID" id="303295797"/>
<feature type="compositionally biased region" description="Basic and acidic residues" evidence="11">
    <location>
        <begin position="215"/>
        <end position="254"/>
    </location>
</feature>
<keyword evidence="10" id="KW-0479">Metal-binding</keyword>
<organism evidence="12 13">
    <name type="scientific">Brachybacterium tyrofermentans</name>
    <dbReference type="NCBI Taxonomy" id="47848"/>
    <lineage>
        <taxon>Bacteria</taxon>
        <taxon>Bacillati</taxon>
        <taxon>Actinomycetota</taxon>
        <taxon>Actinomycetes</taxon>
        <taxon>Micrococcales</taxon>
        <taxon>Dermabacteraceae</taxon>
        <taxon>Brachybacterium</taxon>
    </lineage>
</organism>
<comment type="activity regulation">
    <text evidence="10">Na(+) is not transported, but it plays an essential structural role and its presence is essential for fluoride channel function.</text>
</comment>
<keyword evidence="10" id="KW-0915">Sodium</keyword>